<dbReference type="SUPFAM" id="SSF49899">
    <property type="entry name" value="Concanavalin A-like lectins/glucanases"/>
    <property type="match status" value="1"/>
</dbReference>
<protein>
    <recommendedName>
        <fullName evidence="3">Laminin G domain-containing protein</fullName>
    </recommendedName>
</protein>
<feature type="non-terminal residue" evidence="2">
    <location>
        <position position="284"/>
    </location>
</feature>
<proteinExistence type="predicted"/>
<feature type="compositionally biased region" description="Low complexity" evidence="1">
    <location>
        <begin position="248"/>
        <end position="264"/>
    </location>
</feature>
<dbReference type="AlphaFoldDB" id="A0A1B6GDF7"/>
<evidence type="ECO:0008006" key="3">
    <source>
        <dbReference type="Google" id="ProtNLM"/>
    </source>
</evidence>
<feature type="non-terminal residue" evidence="2">
    <location>
        <position position="1"/>
    </location>
</feature>
<dbReference type="Pfam" id="PF01391">
    <property type="entry name" value="Collagen"/>
    <property type="match status" value="1"/>
</dbReference>
<name>A0A1B6GDF7_9HEMI</name>
<feature type="region of interest" description="Disordered" evidence="1">
    <location>
        <begin position="121"/>
        <end position="284"/>
    </location>
</feature>
<dbReference type="EMBL" id="GECZ01009322">
    <property type="protein sequence ID" value="JAS60447.1"/>
    <property type="molecule type" value="Transcribed_RNA"/>
</dbReference>
<dbReference type="PANTHER" id="PTHR24637">
    <property type="entry name" value="COLLAGEN"/>
    <property type="match status" value="1"/>
</dbReference>
<dbReference type="InterPro" id="IPR008160">
    <property type="entry name" value="Collagen"/>
</dbReference>
<dbReference type="InterPro" id="IPR013320">
    <property type="entry name" value="ConA-like_dom_sf"/>
</dbReference>
<reference evidence="2" key="1">
    <citation type="submission" date="2015-11" db="EMBL/GenBank/DDBJ databases">
        <title>De novo transcriptome assembly of four potential Pierce s Disease insect vectors from Arizona vineyards.</title>
        <authorList>
            <person name="Tassone E.E."/>
        </authorList>
    </citation>
    <scope>NUCLEOTIDE SEQUENCE</scope>
</reference>
<evidence type="ECO:0000256" key="1">
    <source>
        <dbReference type="SAM" id="MobiDB-lite"/>
    </source>
</evidence>
<feature type="compositionally biased region" description="Pro residues" evidence="1">
    <location>
        <begin position="157"/>
        <end position="168"/>
    </location>
</feature>
<feature type="compositionally biased region" description="Basic and acidic residues" evidence="1">
    <location>
        <begin position="272"/>
        <end position="284"/>
    </location>
</feature>
<dbReference type="Gene3D" id="2.60.120.200">
    <property type="match status" value="1"/>
</dbReference>
<dbReference type="PANTHER" id="PTHR24637:SF421">
    <property type="entry name" value="CUTICLE COLLAGEN DPY-2"/>
    <property type="match status" value="1"/>
</dbReference>
<feature type="compositionally biased region" description="Polar residues" evidence="1">
    <location>
        <begin position="222"/>
        <end position="234"/>
    </location>
</feature>
<organism evidence="2">
    <name type="scientific">Cuerna arida</name>
    <dbReference type="NCBI Taxonomy" id="1464854"/>
    <lineage>
        <taxon>Eukaryota</taxon>
        <taxon>Metazoa</taxon>
        <taxon>Ecdysozoa</taxon>
        <taxon>Arthropoda</taxon>
        <taxon>Hexapoda</taxon>
        <taxon>Insecta</taxon>
        <taxon>Pterygota</taxon>
        <taxon>Neoptera</taxon>
        <taxon>Paraneoptera</taxon>
        <taxon>Hemiptera</taxon>
        <taxon>Auchenorrhyncha</taxon>
        <taxon>Membracoidea</taxon>
        <taxon>Cicadellidae</taxon>
        <taxon>Cicadellinae</taxon>
        <taxon>Proconiini</taxon>
        <taxon>Cuerna</taxon>
    </lineage>
</organism>
<gene>
    <name evidence="2" type="ORF">g.18297</name>
</gene>
<evidence type="ECO:0000313" key="2">
    <source>
        <dbReference type="EMBL" id="JAS60447.1"/>
    </source>
</evidence>
<accession>A0A1B6GDF7</accession>
<sequence>TPMGAGNSKITLYYTDPSLHSQSQAIASFMVASDFKDWTRIGLAVSKSEVALYFNCEKSGSVSVTRVPESLQFDPQSTLFIGQAGPEVGGSLDVFIQELVVSDSTDLAETQCIPLDVNFDKGFDEGSGEEEPASDSLFPLDGSDRDDELAWEGSGSPTPPPIPPPPPGYNGLKGEKGAKGEPGPPGESKVGPPGPPGPPGSGDDNLLPVTGAPGPPGPPGQCSCNISELLNSFKNPEPVQGPPGVDGKTGPTGIPGLPGPVGQRGPPGPQGDKGERGDVGPRGP</sequence>